<accession>A0ABW2UM66</accession>
<proteinExistence type="predicted"/>
<protein>
    <submittedName>
        <fullName evidence="2">I78 family peptidase inhibitor</fullName>
    </submittedName>
</protein>
<dbReference type="EMBL" id="JBHTFQ010000010">
    <property type="protein sequence ID" value="MFC7705849.1"/>
    <property type="molecule type" value="Genomic_DNA"/>
</dbReference>
<name>A0ABW2UM66_9RHOB</name>
<sequence length="93" mass="9854">MTRASCLAVLGLAMALGACAPLPPTEDTPETTSCGAEGFQNLLGQNRNVLATMAFTGPVRVIGPDDMVTMDYLPHRINFDVDSSGRIQNIRCG</sequence>
<dbReference type="Proteomes" id="UP001596516">
    <property type="component" value="Unassembled WGS sequence"/>
</dbReference>
<dbReference type="RefSeq" id="WP_377406160.1">
    <property type="nucleotide sequence ID" value="NZ_JBHTFQ010000010.1"/>
</dbReference>
<feature type="signal peptide" evidence="1">
    <location>
        <begin position="1"/>
        <end position="20"/>
    </location>
</feature>
<evidence type="ECO:0000313" key="3">
    <source>
        <dbReference type="Proteomes" id="UP001596516"/>
    </source>
</evidence>
<dbReference type="InterPro" id="IPR021719">
    <property type="entry name" value="Prot_inh_I78"/>
</dbReference>
<evidence type="ECO:0000256" key="1">
    <source>
        <dbReference type="SAM" id="SignalP"/>
    </source>
</evidence>
<reference evidence="3" key="1">
    <citation type="journal article" date="2019" name="Int. J. Syst. Evol. Microbiol.">
        <title>The Global Catalogue of Microorganisms (GCM) 10K type strain sequencing project: providing services to taxonomists for standard genome sequencing and annotation.</title>
        <authorList>
            <consortium name="The Broad Institute Genomics Platform"/>
            <consortium name="The Broad Institute Genome Sequencing Center for Infectious Disease"/>
            <person name="Wu L."/>
            <person name="Ma J."/>
        </authorList>
    </citation>
    <scope>NUCLEOTIDE SEQUENCE [LARGE SCALE GENOMIC DNA]</scope>
    <source>
        <strain evidence="3">CGMCC 1.12750</strain>
    </source>
</reference>
<organism evidence="2 3">
    <name type="scientific">Plastorhodobacter daqingensis</name>
    <dbReference type="NCBI Taxonomy" id="1387281"/>
    <lineage>
        <taxon>Bacteria</taxon>
        <taxon>Pseudomonadati</taxon>
        <taxon>Pseudomonadota</taxon>
        <taxon>Alphaproteobacteria</taxon>
        <taxon>Rhodobacterales</taxon>
        <taxon>Paracoccaceae</taxon>
        <taxon>Plastorhodobacter</taxon>
    </lineage>
</organism>
<dbReference type="Gene3D" id="3.30.10.10">
    <property type="entry name" value="Trypsin Inhibitor V, subunit A"/>
    <property type="match status" value="1"/>
</dbReference>
<dbReference type="Pfam" id="PF11720">
    <property type="entry name" value="Inhibitor_I78"/>
    <property type="match status" value="1"/>
</dbReference>
<evidence type="ECO:0000313" key="2">
    <source>
        <dbReference type="EMBL" id="MFC7705849.1"/>
    </source>
</evidence>
<dbReference type="PROSITE" id="PS51257">
    <property type="entry name" value="PROKAR_LIPOPROTEIN"/>
    <property type="match status" value="1"/>
</dbReference>
<gene>
    <name evidence="2" type="ORF">ACFQXB_16835</name>
</gene>
<comment type="caution">
    <text evidence="2">The sequence shown here is derived from an EMBL/GenBank/DDBJ whole genome shotgun (WGS) entry which is preliminary data.</text>
</comment>
<feature type="chain" id="PRO_5046911743" evidence="1">
    <location>
        <begin position="21"/>
        <end position="93"/>
    </location>
</feature>
<keyword evidence="1" id="KW-0732">Signal</keyword>
<keyword evidence="3" id="KW-1185">Reference proteome</keyword>